<gene>
    <name evidence="5" type="ORF">RWE15_24785</name>
</gene>
<evidence type="ECO:0000313" key="6">
    <source>
        <dbReference type="Proteomes" id="UP001281447"/>
    </source>
</evidence>
<dbReference type="Pfam" id="PF11858">
    <property type="entry name" value="DUF3378"/>
    <property type="match status" value="1"/>
</dbReference>
<dbReference type="Proteomes" id="UP001281447">
    <property type="component" value="Unassembled WGS sequence"/>
</dbReference>
<comment type="caution">
    <text evidence="1">Lacks conserved residue(s) required for the propagation of feature annotation.</text>
</comment>
<accession>A0ABU5CC48</accession>
<evidence type="ECO:0000256" key="1">
    <source>
        <dbReference type="PROSITE-ProRule" id="PRU01319"/>
    </source>
</evidence>
<proteinExistence type="inferred from homology"/>
<keyword evidence="2" id="KW-0378">Hydrolase</keyword>
<comment type="caution">
    <text evidence="5">The sequence shown here is derived from an EMBL/GenBank/DDBJ whole genome shotgun (WGS) entry which is preliminary data.</text>
</comment>
<reference evidence="5 6" key="1">
    <citation type="submission" date="2023-10" db="EMBL/GenBank/DDBJ databases">
        <title>Virgibacillus halophilus 5B73C genome.</title>
        <authorList>
            <person name="Miliotis G."/>
            <person name="Sengupta P."/>
            <person name="Hameed A."/>
            <person name="Chuvochina M."/>
            <person name="Mcdonagh F."/>
            <person name="Simpson A.C."/>
            <person name="Singh N.K."/>
            <person name="Rekha P.D."/>
            <person name="Raman K."/>
            <person name="Hugenholtz P."/>
            <person name="Venkateswaran K."/>
        </authorList>
    </citation>
    <scope>NUCLEOTIDE SEQUENCE [LARGE SCALE GENOMIC DNA]</scope>
    <source>
        <strain evidence="5 6">5B73C</strain>
    </source>
</reference>
<dbReference type="InterPro" id="IPR024567">
    <property type="entry name" value="RNase_HII/HIII_dom"/>
</dbReference>
<dbReference type="PROSITE" id="PS51975">
    <property type="entry name" value="RNASE_H_2"/>
    <property type="match status" value="1"/>
</dbReference>
<keyword evidence="6" id="KW-1185">Reference proteome</keyword>
<comment type="similarity">
    <text evidence="2">Belongs to the RNase HII family.</text>
</comment>
<dbReference type="SUPFAM" id="SSF53098">
    <property type="entry name" value="Ribonuclease H-like"/>
    <property type="match status" value="1"/>
</dbReference>
<dbReference type="InterPro" id="IPR024568">
    <property type="entry name" value="RNase_HIII_N"/>
</dbReference>
<feature type="region of interest" description="Disordered" evidence="3">
    <location>
        <begin position="61"/>
        <end position="80"/>
    </location>
</feature>
<name>A0ABU5CC48_9BACI</name>
<evidence type="ECO:0000313" key="5">
    <source>
        <dbReference type="EMBL" id="MDY0396917.1"/>
    </source>
</evidence>
<keyword evidence="2" id="KW-0255">Endonuclease</keyword>
<sequence length="147" mass="15866">MGQLVLQLAENQIQSMKEYYTDFLESPPPGAVFRAKTSNASVTAYRSGKILFQGKAPEAEAEKWTQGQSSRHVPKQVATRKNSGLLPAQTLFSASHIGSDEAGTGDYFGPITVACAYINAANIPLLKQMGVKDSKALSDDTIKKTSR</sequence>
<dbReference type="InterPro" id="IPR012295">
    <property type="entry name" value="TBP_dom_sf"/>
</dbReference>
<dbReference type="Gene3D" id="3.30.310.10">
    <property type="entry name" value="TATA-Binding Protein"/>
    <property type="match status" value="1"/>
</dbReference>
<comment type="catalytic activity">
    <reaction evidence="2">
        <text>Endonucleolytic cleavage to 5'-phosphomonoester.</text>
        <dbReference type="EC" id="3.1.26.4"/>
    </reaction>
</comment>
<dbReference type="InterPro" id="IPR036397">
    <property type="entry name" value="RNaseH_sf"/>
</dbReference>
<comment type="function">
    <text evidence="2">Endonuclease that specifically degrades the RNA of RNA-DNA hybrids.</text>
</comment>
<keyword evidence="2" id="KW-0540">Nuclease</keyword>
<dbReference type="InterPro" id="IPR012337">
    <property type="entry name" value="RNaseH-like_sf"/>
</dbReference>
<dbReference type="EC" id="3.1.26.4" evidence="2"/>
<feature type="domain" description="RNase H type-2" evidence="4">
    <location>
        <begin position="94"/>
        <end position="147"/>
    </location>
</feature>
<dbReference type="EMBL" id="JAWDIP010000004">
    <property type="protein sequence ID" value="MDY0396917.1"/>
    <property type="molecule type" value="Genomic_DNA"/>
</dbReference>
<organism evidence="5 6">
    <name type="scientific">Tigheibacillus halophilus</name>
    <dbReference type="NCBI Taxonomy" id="361280"/>
    <lineage>
        <taxon>Bacteria</taxon>
        <taxon>Bacillati</taxon>
        <taxon>Bacillota</taxon>
        <taxon>Bacilli</taxon>
        <taxon>Bacillales</taxon>
        <taxon>Bacillaceae</taxon>
        <taxon>Tigheibacillus</taxon>
    </lineage>
</organism>
<protein>
    <recommendedName>
        <fullName evidence="2">Ribonuclease</fullName>
        <ecNumber evidence="2">3.1.26.4</ecNumber>
    </recommendedName>
</protein>
<dbReference type="Gene3D" id="3.30.420.10">
    <property type="entry name" value="Ribonuclease H-like superfamily/Ribonuclease H"/>
    <property type="match status" value="1"/>
</dbReference>
<evidence type="ECO:0000256" key="3">
    <source>
        <dbReference type="SAM" id="MobiDB-lite"/>
    </source>
</evidence>
<evidence type="ECO:0000256" key="2">
    <source>
        <dbReference type="RuleBase" id="RU003515"/>
    </source>
</evidence>
<dbReference type="CDD" id="cd14796">
    <property type="entry name" value="RNAse_HIII_N"/>
    <property type="match status" value="1"/>
</dbReference>
<evidence type="ECO:0000259" key="4">
    <source>
        <dbReference type="PROSITE" id="PS51975"/>
    </source>
</evidence>
<dbReference type="Pfam" id="PF01351">
    <property type="entry name" value="RNase_HII"/>
    <property type="match status" value="1"/>
</dbReference>